<protein>
    <submittedName>
        <fullName evidence="1">Uncharacterized protein</fullName>
    </submittedName>
</protein>
<dbReference type="RefSeq" id="WP_344120548.1">
    <property type="nucleotide sequence ID" value="NZ_BAAAOA010000014.1"/>
</dbReference>
<gene>
    <name evidence="1" type="ORF">GCM10009767_11200</name>
</gene>
<reference evidence="1 2" key="1">
    <citation type="journal article" date="2019" name="Int. J. Syst. Evol. Microbiol.">
        <title>The Global Catalogue of Microorganisms (GCM) 10K type strain sequencing project: providing services to taxonomists for standard genome sequencing and annotation.</title>
        <authorList>
            <consortium name="The Broad Institute Genomics Platform"/>
            <consortium name="The Broad Institute Genome Sequencing Center for Infectious Disease"/>
            <person name="Wu L."/>
            <person name="Ma J."/>
        </authorList>
    </citation>
    <scope>NUCLEOTIDE SEQUENCE [LARGE SCALE GENOMIC DNA]</scope>
    <source>
        <strain evidence="1 2">JCM 14735</strain>
    </source>
</reference>
<dbReference type="EMBL" id="BAAAOA010000014">
    <property type="protein sequence ID" value="GAA1753943.1"/>
    <property type="molecule type" value="Genomic_DNA"/>
</dbReference>
<name>A0ABN2KEC5_9MICC</name>
<comment type="caution">
    <text evidence="1">The sequence shown here is derived from an EMBL/GenBank/DDBJ whole genome shotgun (WGS) entry which is preliminary data.</text>
</comment>
<evidence type="ECO:0000313" key="2">
    <source>
        <dbReference type="Proteomes" id="UP001501204"/>
    </source>
</evidence>
<sequence length="87" mass="9808">MAEAAEEPLVTVVAEVDCFDVGLRANLAKDHPALVDRMIAELTDRDGATSVYRYGPEALVVDAPDWDETRLKLWLTLWLQRNLHTDD</sequence>
<evidence type="ECO:0000313" key="1">
    <source>
        <dbReference type="EMBL" id="GAA1753943.1"/>
    </source>
</evidence>
<organism evidence="1 2">
    <name type="scientific">Kocuria aegyptia</name>
    <dbReference type="NCBI Taxonomy" id="330943"/>
    <lineage>
        <taxon>Bacteria</taxon>
        <taxon>Bacillati</taxon>
        <taxon>Actinomycetota</taxon>
        <taxon>Actinomycetes</taxon>
        <taxon>Micrococcales</taxon>
        <taxon>Micrococcaceae</taxon>
        <taxon>Kocuria</taxon>
    </lineage>
</organism>
<proteinExistence type="predicted"/>
<keyword evidence="2" id="KW-1185">Reference proteome</keyword>
<dbReference type="Proteomes" id="UP001501204">
    <property type="component" value="Unassembled WGS sequence"/>
</dbReference>
<accession>A0ABN2KEC5</accession>